<protein>
    <submittedName>
        <fullName evidence="4">DUF3298 and DUF4163 domain-containing protein</fullName>
    </submittedName>
</protein>
<name>A0A9D2CFH5_9FIRM</name>
<dbReference type="PROSITE" id="PS51257">
    <property type="entry name" value="PROKAR_LIPOPROTEIN"/>
    <property type="match status" value="1"/>
</dbReference>
<dbReference type="InterPro" id="IPR021729">
    <property type="entry name" value="DUF3298"/>
</dbReference>
<dbReference type="Pfam" id="PF11738">
    <property type="entry name" value="DUF3298"/>
    <property type="match status" value="1"/>
</dbReference>
<feature type="signal peptide" evidence="2">
    <location>
        <begin position="1"/>
        <end position="20"/>
    </location>
</feature>
<keyword evidence="2" id="KW-0732">Signal</keyword>
<accession>A0A9D2CFH5</accession>
<dbReference type="EMBL" id="DXCX01000103">
    <property type="protein sequence ID" value="HIY74280.1"/>
    <property type="molecule type" value="Genomic_DNA"/>
</dbReference>
<evidence type="ECO:0000256" key="2">
    <source>
        <dbReference type="SAM" id="SignalP"/>
    </source>
</evidence>
<comment type="caution">
    <text evidence="4">The sequence shown here is derived from an EMBL/GenBank/DDBJ whole genome shotgun (WGS) entry which is preliminary data.</text>
</comment>
<dbReference type="Gene3D" id="3.90.640.20">
    <property type="entry name" value="Heat-shock cognate protein, ATPase"/>
    <property type="match status" value="1"/>
</dbReference>
<proteinExistence type="predicted"/>
<sequence length="263" mass="28782">MRARRLLFTAVLILTLTACAPSETVESDGPVPTQSQTPEETAPTELVWTDQSFVRDFTADDGTVVMSVEYLFPGITRAEQVPAWQKIQDYYAAEGMAYLNDAADLAGYAAGDYEVAKAMGEDFLPYGESMSYRISLQTEDLASIVRSYYANSVTGAAHPSNFQFSETFDLTTGEKLTLDDCFTDAAAGRTRVLDLLAQKGGDAGYSRESLEAELNDAYFYLSDEGMVIYYQPDTLAPYAAGLLEFTLPYADLQDLLAISPIPS</sequence>
<feature type="domain" description="DUF3298" evidence="3">
    <location>
        <begin position="214"/>
        <end position="249"/>
    </location>
</feature>
<evidence type="ECO:0000259" key="3">
    <source>
        <dbReference type="Pfam" id="PF11738"/>
    </source>
</evidence>
<dbReference type="Proteomes" id="UP000886824">
    <property type="component" value="Unassembled WGS sequence"/>
</dbReference>
<dbReference type="Gene3D" id="3.30.565.40">
    <property type="entry name" value="Fervidobacterium nodosum Rt17-B1 like"/>
    <property type="match status" value="1"/>
</dbReference>
<reference evidence="4" key="1">
    <citation type="journal article" date="2021" name="PeerJ">
        <title>Extensive microbial diversity within the chicken gut microbiome revealed by metagenomics and culture.</title>
        <authorList>
            <person name="Gilroy R."/>
            <person name="Ravi A."/>
            <person name="Getino M."/>
            <person name="Pursley I."/>
            <person name="Horton D.L."/>
            <person name="Alikhan N.F."/>
            <person name="Baker D."/>
            <person name="Gharbi K."/>
            <person name="Hall N."/>
            <person name="Watson M."/>
            <person name="Adriaenssens E.M."/>
            <person name="Foster-Nyarko E."/>
            <person name="Jarju S."/>
            <person name="Secka A."/>
            <person name="Antonio M."/>
            <person name="Oren A."/>
            <person name="Chaudhuri R.R."/>
            <person name="La Ragione R."/>
            <person name="Hildebrand F."/>
            <person name="Pallen M.J."/>
        </authorList>
    </citation>
    <scope>NUCLEOTIDE SEQUENCE</scope>
    <source>
        <strain evidence="4">CHK33-7979</strain>
    </source>
</reference>
<evidence type="ECO:0000313" key="4">
    <source>
        <dbReference type="EMBL" id="HIY74280.1"/>
    </source>
</evidence>
<feature type="region of interest" description="Disordered" evidence="1">
    <location>
        <begin position="23"/>
        <end position="43"/>
    </location>
</feature>
<dbReference type="InterPro" id="IPR037126">
    <property type="entry name" value="PdaC/RsiV-like_sf"/>
</dbReference>
<gene>
    <name evidence="4" type="ORF">H9826_09990</name>
</gene>
<reference evidence="4" key="2">
    <citation type="submission" date="2021-04" db="EMBL/GenBank/DDBJ databases">
        <authorList>
            <person name="Gilroy R."/>
        </authorList>
    </citation>
    <scope>NUCLEOTIDE SEQUENCE</scope>
    <source>
        <strain evidence="4">CHK33-7979</strain>
    </source>
</reference>
<evidence type="ECO:0000256" key="1">
    <source>
        <dbReference type="SAM" id="MobiDB-lite"/>
    </source>
</evidence>
<evidence type="ECO:0000313" key="5">
    <source>
        <dbReference type="Proteomes" id="UP000886824"/>
    </source>
</evidence>
<feature type="chain" id="PRO_5038450690" evidence="2">
    <location>
        <begin position="21"/>
        <end position="263"/>
    </location>
</feature>
<organism evidence="4 5">
    <name type="scientific">Candidatus Intestinimonas merdavium</name>
    <dbReference type="NCBI Taxonomy" id="2838622"/>
    <lineage>
        <taxon>Bacteria</taxon>
        <taxon>Bacillati</taxon>
        <taxon>Bacillota</taxon>
        <taxon>Clostridia</taxon>
        <taxon>Eubacteriales</taxon>
        <taxon>Intestinimonas</taxon>
    </lineage>
</organism>
<dbReference type="AlphaFoldDB" id="A0A9D2CFH5"/>